<evidence type="ECO:0000313" key="2">
    <source>
        <dbReference type="Proteomes" id="UP000245711"/>
    </source>
</evidence>
<organism evidence="1 2">
    <name type="scientific">Rhodococcus oxybenzonivorans</name>
    <dbReference type="NCBI Taxonomy" id="1990687"/>
    <lineage>
        <taxon>Bacteria</taxon>
        <taxon>Bacillati</taxon>
        <taxon>Actinomycetota</taxon>
        <taxon>Actinomycetes</taxon>
        <taxon>Mycobacteriales</taxon>
        <taxon>Nocardiaceae</taxon>
        <taxon>Rhodococcus</taxon>
    </lineage>
</organism>
<gene>
    <name evidence="1" type="ORF">CBI38_24655</name>
</gene>
<keyword evidence="2" id="KW-1185">Reference proteome</keyword>
<sequence>MTAGVFDIGEFRHADTEPDGEFWDAKPALAHVRDFARSRMASPWATLGVTLARVIATIEPSVVLPPIVGGEAPLNFYMATVSRSGGGKGAAMKASQAAFPFVDEKGAQLFDQRPPGSGEGFVKSFARYRSGEKGEEGRIEHTRTRVCFDCSEISILTALTGRQNATLGGILLQAAMGEVAGFSNSDETRSVWLQPHTYRATLVVGAQELMCGPLFDQAGSGLPQRFLYMPGADEAMPDITPSDPGPYEWTVPPDIESTFDALNRADGSTPTFAPTNAVTVCKRAEDLIRQHRRDQNRGIGDPLDGHALLLREKVAFGLAVLCGESDMAITDEYWDLAGEVMSVSNRTRDGIQEALKGARAQSEKARAVAKVDADLHAEDHKEKKNVQRVGVKVRGMLSDGDWHQRKPLRAVFASRDRDAFDILLARMESSGEIETREVGSGNKAATEYRLLTAAR</sequence>
<reference evidence="1 2" key="1">
    <citation type="submission" date="2017-05" db="EMBL/GenBank/DDBJ databases">
        <title>Isolation of Rhodococcus sp. S2-17 biodegrading of BP-3.</title>
        <authorList>
            <person name="Lee Y."/>
            <person name="Kim K.H."/>
            <person name="Chun B.H."/>
            <person name="Jung H.S."/>
            <person name="Jeon C.O."/>
        </authorList>
    </citation>
    <scope>NUCLEOTIDE SEQUENCE [LARGE SCALE GENOMIC DNA]</scope>
    <source>
        <strain evidence="1 2">S2-17</strain>
    </source>
</reference>
<dbReference type="OrthoDB" id="3218228at2"/>
<dbReference type="EMBL" id="CP021354">
    <property type="protein sequence ID" value="AWK74269.1"/>
    <property type="molecule type" value="Genomic_DNA"/>
</dbReference>
<evidence type="ECO:0000313" key="1">
    <source>
        <dbReference type="EMBL" id="AWK74269.1"/>
    </source>
</evidence>
<dbReference type="Proteomes" id="UP000245711">
    <property type="component" value="Chromosome"/>
</dbReference>
<dbReference type="AlphaFoldDB" id="A0A2S2C086"/>
<dbReference type="RefSeq" id="WP_109333038.1">
    <property type="nucleotide sequence ID" value="NZ_CP021354.1"/>
</dbReference>
<dbReference type="KEGG" id="roz:CBI38_24655"/>
<name>A0A2S2C086_9NOCA</name>
<accession>A0A2S2C086</accession>
<proteinExistence type="predicted"/>
<protein>
    <recommendedName>
        <fullName evidence="3">DUF3987 domain-containing protein</fullName>
    </recommendedName>
</protein>
<evidence type="ECO:0008006" key="3">
    <source>
        <dbReference type="Google" id="ProtNLM"/>
    </source>
</evidence>